<dbReference type="SMART" id="SM00382">
    <property type="entry name" value="AAA"/>
    <property type="match status" value="2"/>
</dbReference>
<dbReference type="GO" id="GO:0005737">
    <property type="term" value="C:cytoplasm"/>
    <property type="evidence" value="ECO:0007669"/>
    <property type="project" value="TreeGrafter"/>
</dbReference>
<proteinExistence type="predicted"/>
<dbReference type="InterPro" id="IPR003593">
    <property type="entry name" value="AAA+_ATPase"/>
</dbReference>
<dbReference type="Gene3D" id="3.40.50.300">
    <property type="entry name" value="P-loop containing nucleotide triphosphate hydrolases"/>
    <property type="match status" value="2"/>
</dbReference>
<dbReference type="GO" id="GO:0034605">
    <property type="term" value="P:cellular response to heat"/>
    <property type="evidence" value="ECO:0007669"/>
    <property type="project" value="TreeGrafter"/>
</dbReference>
<evidence type="ECO:0000313" key="7">
    <source>
        <dbReference type="EMBL" id="REG37912.1"/>
    </source>
</evidence>
<evidence type="ECO:0000256" key="1">
    <source>
        <dbReference type="ARBA" id="ARBA00022741"/>
    </source>
</evidence>
<dbReference type="GO" id="GO:0016887">
    <property type="term" value="F:ATP hydrolysis activity"/>
    <property type="evidence" value="ECO:0007669"/>
    <property type="project" value="InterPro"/>
</dbReference>
<dbReference type="SMART" id="SM01086">
    <property type="entry name" value="ClpB_D2-small"/>
    <property type="match status" value="1"/>
</dbReference>
<dbReference type="Proteomes" id="UP000035579">
    <property type="component" value="Chromosome"/>
</dbReference>
<dbReference type="Pfam" id="PF07724">
    <property type="entry name" value="AAA_2"/>
    <property type="match status" value="1"/>
</dbReference>
<dbReference type="SUPFAM" id="SSF52540">
    <property type="entry name" value="P-loop containing nucleoside triphosphate hydrolases"/>
    <property type="match status" value="2"/>
</dbReference>
<dbReference type="EMBL" id="CP011509">
    <property type="protein sequence ID" value="AKJ04001.1"/>
    <property type="molecule type" value="Genomic_DNA"/>
</dbReference>
<dbReference type="GO" id="GO:0005524">
    <property type="term" value="F:ATP binding"/>
    <property type="evidence" value="ECO:0007669"/>
    <property type="project" value="UniProtKB-KW"/>
</dbReference>
<accession>A0AAC8QAS2</accession>
<evidence type="ECO:0000259" key="5">
    <source>
        <dbReference type="SMART" id="SM01086"/>
    </source>
</evidence>
<dbReference type="GO" id="GO:0008233">
    <property type="term" value="F:peptidase activity"/>
    <property type="evidence" value="ECO:0007669"/>
    <property type="project" value="UniProtKB-KW"/>
</dbReference>
<evidence type="ECO:0000256" key="2">
    <source>
        <dbReference type="ARBA" id="ARBA00022840"/>
    </source>
</evidence>
<keyword evidence="1" id="KW-0547">Nucleotide-binding</keyword>
<reference evidence="7 9" key="2">
    <citation type="submission" date="2018-08" db="EMBL/GenBank/DDBJ databases">
        <title>Genomic Encyclopedia of Archaeal and Bacterial Type Strains, Phase II (KMG-II): from individual species to whole genera.</title>
        <authorList>
            <person name="Goeker M."/>
        </authorList>
    </citation>
    <scope>NUCLEOTIDE SEQUENCE [LARGE SCALE GENOMIC DNA]</scope>
    <source>
        <strain evidence="7 9">DSM 2261</strain>
    </source>
</reference>
<dbReference type="PANTHER" id="PTHR11638">
    <property type="entry name" value="ATP-DEPENDENT CLP PROTEASE"/>
    <property type="match status" value="1"/>
</dbReference>
<evidence type="ECO:0000259" key="4">
    <source>
        <dbReference type="SMART" id="SM00382"/>
    </source>
</evidence>
<dbReference type="InterPro" id="IPR027417">
    <property type="entry name" value="P-loop_NTPase"/>
</dbReference>
<feature type="domain" description="AAA+ ATPase" evidence="4">
    <location>
        <begin position="238"/>
        <end position="392"/>
    </location>
</feature>
<dbReference type="EMBL" id="QUMU01000001">
    <property type="protein sequence ID" value="REG37912.1"/>
    <property type="molecule type" value="Genomic_DNA"/>
</dbReference>
<dbReference type="CDD" id="cd19499">
    <property type="entry name" value="RecA-like_ClpB_Hsp104-like"/>
    <property type="match status" value="1"/>
</dbReference>
<evidence type="ECO:0000313" key="6">
    <source>
        <dbReference type="EMBL" id="AKJ04001.1"/>
    </source>
</evidence>
<dbReference type="AlphaFoldDB" id="A0AAC8QAS2"/>
<dbReference type="PANTHER" id="PTHR11638:SF175">
    <property type="entry name" value="ATP-DEPENDENT CLP PROTEASE, ATP-BINDING SUBUNIT CLPC"/>
    <property type="match status" value="1"/>
</dbReference>
<gene>
    <name evidence="6" type="ORF">AA314_05627</name>
    <name evidence="7" type="ORF">ATI61_101902</name>
</gene>
<dbReference type="PRINTS" id="PR00300">
    <property type="entry name" value="CLPPROTEASEA"/>
</dbReference>
<evidence type="ECO:0000313" key="8">
    <source>
        <dbReference type="Proteomes" id="UP000035579"/>
    </source>
</evidence>
<reference evidence="6 8" key="1">
    <citation type="submission" date="2015-05" db="EMBL/GenBank/DDBJ databases">
        <title>Genome assembly of Archangium gephyra DSM 2261.</title>
        <authorList>
            <person name="Sharma G."/>
            <person name="Subramanian S."/>
        </authorList>
    </citation>
    <scope>NUCLEOTIDE SEQUENCE [LARGE SCALE GENOMIC DNA]</scope>
    <source>
        <strain evidence="6 8">DSM 2261</strain>
    </source>
</reference>
<keyword evidence="7" id="KW-0378">Hydrolase</keyword>
<keyword evidence="9" id="KW-1185">Reference proteome</keyword>
<dbReference type="InterPro" id="IPR001270">
    <property type="entry name" value="ClpA/B"/>
</dbReference>
<keyword evidence="2 7" id="KW-0067">ATP-binding</keyword>
<sequence>MAPSHAVPGTLEFSTPLVCQQLWNGDHQVFPVAAPALTSHAPTLEACLGEQRLFLEEHLSRVEPEELARFSFPEQVRLEMLEILAPRADLPKRLVKPVTVELAAIVVPLPEETWVFVPAIDHTVYVGRNQDVRETVRADVERLLAAREPAADEYLRLLPPKSVTLETVQLALRRQDASDKARQAKKKLEEKLKREQAHQVLLSVSTPLHDRDEARHGPPLIARDTELALLSGLLGGEKRQGVLLVGPELVGKTELLLAWLRAERKAGRERRVYATSGSRLIAGMSGFGQWQERVLRVMRAAQELDAVLYFENLGELLAQQSTEHVDIPGAMKPFLEEGRVRFLGELTPESLDLLENRHPGLFAVLGRVRLEPLGTRQTREALRSRTVWQRKEEPSRSSLADDAVDPLVDLAERYLPSRALPGKAIRLYEEMRAGLQQERTGTGEVPLLTRERVYSLFSLKTGVPEFLLREDRALLAGEVEAHFRRQLVGQETAVRRVVETLCMVKAGLQPQGKPLATFLFVGPTGVGKTELARLLATFLFGSPERMFRFDMSEFMDGWAAERLIRGNNQGEGLLTRRVRQQPFCVLLLDEIEKAHPSVFDLLLQVCGEGRLTDARGQTAWFHNAIIIMTSNLGVAHRRSPLGIGATSVDDASYYVREVHRHFRPEFVNRIDQLIPFHPLTSEQAAEVARLGVDKLRQRRGLMQRGVSLLVPPEITTALATSGYQEAYGARAMRRHLDQQLVVPIARALSAAGPEAQGGRVVIASRPGGIAVELSKGSPKTARNQLDLVRDLQEQRRALDLLFRMDAVENVGERIHFLVAQLAQGGDQKKLRGPEASSLGQLQHEHSRLEALWSEARRLRAALLAAEELALMALFEQQDAAPFVDDALQQMKALRQLMPSLLLALQPRRDQITLILQEAGETRGLEHWLVPLLEDAPRRGWTVEGRVSVTHKGSDRKRKWEDKLLGAQQLRRELAAPTRAFREVLLLVNGTNAGVFLALEAGLHRYPPTEQDELVLVDVRPVAMSTQLFQKELELPAIAPPAQRAGKELRELRLMPAVREYLPGGELLLCDGARKLQLDPWEHFPALERILLEHILLLEHSGNFDPESGFTFALDAIRGVAR</sequence>
<dbReference type="Gene3D" id="1.10.8.60">
    <property type="match status" value="2"/>
</dbReference>
<dbReference type="RefSeq" id="WP_047857917.1">
    <property type="nucleotide sequence ID" value="NZ_CP011509.1"/>
</dbReference>
<dbReference type="InterPro" id="IPR019489">
    <property type="entry name" value="Clp_ATPase_C"/>
</dbReference>
<dbReference type="Proteomes" id="UP000256345">
    <property type="component" value="Unassembled WGS sequence"/>
</dbReference>
<evidence type="ECO:0000313" key="9">
    <source>
        <dbReference type="Proteomes" id="UP000256345"/>
    </source>
</evidence>
<dbReference type="InterPro" id="IPR003959">
    <property type="entry name" value="ATPase_AAA_core"/>
</dbReference>
<dbReference type="Pfam" id="PF10431">
    <property type="entry name" value="ClpB_D2-small"/>
    <property type="match status" value="1"/>
</dbReference>
<dbReference type="GO" id="GO:0006508">
    <property type="term" value="P:proteolysis"/>
    <property type="evidence" value="ECO:0007669"/>
    <property type="project" value="UniProtKB-KW"/>
</dbReference>
<feature type="domain" description="Clp ATPase C-terminal" evidence="5">
    <location>
        <begin position="679"/>
        <end position="771"/>
    </location>
</feature>
<evidence type="ECO:0000256" key="3">
    <source>
        <dbReference type="ARBA" id="ARBA00023186"/>
    </source>
</evidence>
<dbReference type="KEGG" id="age:AA314_05627"/>
<protein>
    <submittedName>
        <fullName evidence="7">ATP-dependent Clp protease ATP-binding subunit ClpC</fullName>
    </submittedName>
    <submittedName>
        <fullName evidence="6">ClpB protein</fullName>
    </submittedName>
</protein>
<keyword evidence="3" id="KW-0143">Chaperone</keyword>
<name>A0AAC8QAS2_9BACT</name>
<dbReference type="InterPro" id="IPR050130">
    <property type="entry name" value="ClpA_ClpB"/>
</dbReference>
<feature type="domain" description="AAA+ ATPase" evidence="4">
    <location>
        <begin position="514"/>
        <end position="746"/>
    </location>
</feature>
<organism evidence="6 8">
    <name type="scientific">Archangium gephyra</name>
    <dbReference type="NCBI Taxonomy" id="48"/>
    <lineage>
        <taxon>Bacteria</taxon>
        <taxon>Pseudomonadati</taxon>
        <taxon>Myxococcota</taxon>
        <taxon>Myxococcia</taxon>
        <taxon>Myxococcales</taxon>
        <taxon>Cystobacterineae</taxon>
        <taxon>Archangiaceae</taxon>
        <taxon>Archangium</taxon>
    </lineage>
</organism>
<keyword evidence="7" id="KW-0645">Protease</keyword>